<evidence type="ECO:0000256" key="1">
    <source>
        <dbReference type="SAM" id="Phobius"/>
    </source>
</evidence>
<dbReference type="OrthoDB" id="9815686at2"/>
<dbReference type="Proteomes" id="UP000220034">
    <property type="component" value="Unassembled WGS sequence"/>
</dbReference>
<organism evidence="2 3">
    <name type="scientific">Pontivivens marinum</name>
    <dbReference type="NCBI Taxonomy" id="1690039"/>
    <lineage>
        <taxon>Bacteria</taxon>
        <taxon>Pseudomonadati</taxon>
        <taxon>Pseudomonadota</taxon>
        <taxon>Alphaproteobacteria</taxon>
        <taxon>Rhodobacterales</taxon>
        <taxon>Paracoccaceae</taxon>
        <taxon>Pontivivens</taxon>
    </lineage>
</organism>
<evidence type="ECO:0000313" key="2">
    <source>
        <dbReference type="EMBL" id="SOH95479.1"/>
    </source>
</evidence>
<dbReference type="RefSeq" id="WP_097932017.1">
    <property type="nucleotide sequence ID" value="NZ_OCTN01000011.1"/>
</dbReference>
<feature type="transmembrane region" description="Helical" evidence="1">
    <location>
        <begin position="15"/>
        <end position="33"/>
    </location>
</feature>
<keyword evidence="3" id="KW-1185">Reference proteome</keyword>
<feature type="transmembrane region" description="Helical" evidence="1">
    <location>
        <begin position="73"/>
        <end position="91"/>
    </location>
</feature>
<keyword evidence="1" id="KW-1133">Transmembrane helix</keyword>
<proteinExistence type="predicted"/>
<feature type="transmembrane region" description="Helical" evidence="1">
    <location>
        <begin position="45"/>
        <end position="67"/>
    </location>
</feature>
<name>A0A2C9CYF0_9RHOB</name>
<dbReference type="AlphaFoldDB" id="A0A2C9CYF0"/>
<keyword evidence="1" id="KW-0472">Membrane</keyword>
<gene>
    <name evidence="2" type="ORF">SAMN06273572_11158</name>
</gene>
<dbReference type="EMBL" id="OCTN01000011">
    <property type="protein sequence ID" value="SOH95479.1"/>
    <property type="molecule type" value="Genomic_DNA"/>
</dbReference>
<feature type="transmembrane region" description="Helical" evidence="1">
    <location>
        <begin position="103"/>
        <end position="124"/>
    </location>
</feature>
<dbReference type="InterPro" id="IPR018750">
    <property type="entry name" value="DUF2306_membrane"/>
</dbReference>
<accession>A0A2C9CYF0</accession>
<keyword evidence="1" id="KW-0812">Transmembrane</keyword>
<protein>
    <submittedName>
        <fullName evidence="2">Uncharacterized membrane protein</fullName>
    </submittedName>
</protein>
<dbReference type="Pfam" id="PF10067">
    <property type="entry name" value="DUF2306"/>
    <property type="match status" value="1"/>
</dbReference>
<sequence length="134" mass="14354">MNPAPLLTATQPVPLHAFAAMAAMTLGAVQLALPKGTPLHRSTGYIWVALMALVAISSFAIYELQIIGPFSPIHALSVLVLGTLWIAVRSARRDDIARHKRVMILLYGLALMLTGAFTLMPGRIMHAVLFGGTP</sequence>
<reference evidence="3" key="1">
    <citation type="submission" date="2017-09" db="EMBL/GenBank/DDBJ databases">
        <authorList>
            <person name="Varghese N."/>
            <person name="Submissions S."/>
        </authorList>
    </citation>
    <scope>NUCLEOTIDE SEQUENCE [LARGE SCALE GENOMIC DNA]</scope>
    <source>
        <strain evidence="3">C7</strain>
    </source>
</reference>
<evidence type="ECO:0000313" key="3">
    <source>
        <dbReference type="Proteomes" id="UP000220034"/>
    </source>
</evidence>